<dbReference type="OrthoDB" id="85443at2157"/>
<dbReference type="Pfam" id="PF03070">
    <property type="entry name" value="TENA_THI-4"/>
    <property type="match status" value="1"/>
</dbReference>
<dbReference type="EMBL" id="CP002529">
    <property type="protein sequence ID" value="ADY01013.1"/>
    <property type="molecule type" value="Genomic_DNA"/>
</dbReference>
<reference evidence="3 4" key="1">
    <citation type="journal article" date="2011" name="J. Bacteriol.">
        <title>Complete genome sequence of 'Vulcanisaeta moutnovskia' strain 768-28, a novel member of the hyperthermophilic crenarchaeal genus vulcanisaeta.</title>
        <authorList>
            <person name="Gumerov V.M."/>
            <person name="Mardanov A.V."/>
            <person name="Beletsky A.V."/>
            <person name="Prokofeva M.I."/>
            <person name="Bonch-Osmolovskaya E.A."/>
            <person name="Ravin N.V."/>
            <person name="Skryabin K.G."/>
        </authorList>
    </citation>
    <scope>NUCLEOTIDE SEQUENCE [LARGE SCALE GENOMIC DNA]</scope>
    <source>
        <strain evidence="3 4">768-28</strain>
    </source>
</reference>
<dbReference type="RefSeq" id="WP_013604175.1">
    <property type="nucleotide sequence ID" value="NC_015151.1"/>
</dbReference>
<evidence type="ECO:0000259" key="2">
    <source>
        <dbReference type="Pfam" id="PF03070"/>
    </source>
</evidence>
<dbReference type="HOGENOM" id="CLU_077537_3_0_2"/>
<dbReference type="SUPFAM" id="SSF48613">
    <property type="entry name" value="Heme oxygenase-like"/>
    <property type="match status" value="1"/>
</dbReference>
<dbReference type="CDD" id="cd19363">
    <property type="entry name" value="TenA_C_PH1161-like"/>
    <property type="match status" value="1"/>
</dbReference>
<evidence type="ECO:0000313" key="3">
    <source>
        <dbReference type="EMBL" id="ADY01013.1"/>
    </source>
</evidence>
<proteinExistence type="predicted"/>
<organism evidence="3 4">
    <name type="scientific">Vulcanisaeta moutnovskia (strain 768-28)</name>
    <dbReference type="NCBI Taxonomy" id="985053"/>
    <lineage>
        <taxon>Archaea</taxon>
        <taxon>Thermoproteota</taxon>
        <taxon>Thermoprotei</taxon>
        <taxon>Thermoproteales</taxon>
        <taxon>Thermoproteaceae</taxon>
        <taxon>Vulcanisaeta</taxon>
    </lineage>
</organism>
<dbReference type="STRING" id="985053.VMUT_0803"/>
<dbReference type="InterPro" id="IPR027574">
    <property type="entry name" value="Thiaminase_II"/>
</dbReference>
<evidence type="ECO:0000313" key="4">
    <source>
        <dbReference type="Proteomes" id="UP000007485"/>
    </source>
</evidence>
<dbReference type="GO" id="GO:0006772">
    <property type="term" value="P:thiamine metabolic process"/>
    <property type="evidence" value="ECO:0007669"/>
    <property type="project" value="InterPro"/>
</dbReference>
<dbReference type="PANTHER" id="PTHR43198">
    <property type="entry name" value="BIFUNCTIONAL TH2 PROTEIN"/>
    <property type="match status" value="1"/>
</dbReference>
<dbReference type="InterPro" id="IPR050967">
    <property type="entry name" value="Thiamine_Salvage_TenA"/>
</dbReference>
<dbReference type="KEGG" id="vmo:VMUT_0803"/>
<dbReference type="GeneID" id="10288455"/>
<dbReference type="NCBIfam" id="TIGR04306">
    <property type="entry name" value="salvage_TenA"/>
    <property type="match status" value="1"/>
</dbReference>
<dbReference type="AlphaFoldDB" id="F0QWG5"/>
<dbReference type="Gene3D" id="1.20.910.10">
    <property type="entry name" value="Heme oxygenase-like"/>
    <property type="match status" value="1"/>
</dbReference>
<keyword evidence="1" id="KW-0175">Coiled coil</keyword>
<dbReference type="Proteomes" id="UP000007485">
    <property type="component" value="Chromosome"/>
</dbReference>
<sequence length="223" mass="26496">MNSHITDLLRSRVNDIWYRIFNHPFVIELFNGTLPLEKFRFYVIQDYNYLITLTKCQAIIASKFEDPTTMRKILELALADVSTELENYNKLLNTLNLSFDDAIRIRPSPTNIAYMNFLLTTCTLGSPYEGLVAILPCYWTYLEIARYHVEKLRSNPIKIYRDWASIYLTPEYSGIVDSLRVIIDKASDYLMRDFDKLLNIFRQASVYEYLFWDMAYRQEQWVL</sequence>
<dbReference type="InterPro" id="IPR004305">
    <property type="entry name" value="Thiaminase-2/PQQC"/>
</dbReference>
<dbReference type="InterPro" id="IPR016084">
    <property type="entry name" value="Haem_Oase-like_multi-hlx"/>
</dbReference>
<evidence type="ECO:0000256" key="1">
    <source>
        <dbReference type="SAM" id="Coils"/>
    </source>
</evidence>
<dbReference type="PANTHER" id="PTHR43198:SF2">
    <property type="entry name" value="SI:CH1073-67J19.1-RELATED"/>
    <property type="match status" value="1"/>
</dbReference>
<feature type="coiled-coil region" evidence="1">
    <location>
        <begin position="71"/>
        <end position="98"/>
    </location>
</feature>
<gene>
    <name evidence="3" type="ordered locus">VMUT_0803</name>
</gene>
<dbReference type="GO" id="GO:0005829">
    <property type="term" value="C:cytosol"/>
    <property type="evidence" value="ECO:0007669"/>
    <property type="project" value="TreeGrafter"/>
</dbReference>
<protein>
    <submittedName>
        <fullName evidence="3">TenA family transcriptional activator</fullName>
    </submittedName>
</protein>
<keyword evidence="4" id="KW-1185">Reference proteome</keyword>
<accession>F0QWG5</accession>
<dbReference type="GO" id="GO:0050334">
    <property type="term" value="F:thiaminase activity"/>
    <property type="evidence" value="ECO:0007669"/>
    <property type="project" value="InterPro"/>
</dbReference>
<name>F0QWG5_VULM7</name>
<dbReference type="eggNOG" id="arCOG01128">
    <property type="taxonomic scope" value="Archaea"/>
</dbReference>
<feature type="domain" description="Thiaminase-2/PQQC" evidence="2">
    <location>
        <begin position="11"/>
        <end position="217"/>
    </location>
</feature>